<organism evidence="5 6">
    <name type="scientific">Xylanibacter muris</name>
    <dbReference type="NCBI Taxonomy" id="2736290"/>
    <lineage>
        <taxon>Bacteria</taxon>
        <taxon>Pseudomonadati</taxon>
        <taxon>Bacteroidota</taxon>
        <taxon>Bacteroidia</taxon>
        <taxon>Bacteroidales</taxon>
        <taxon>Prevotellaceae</taxon>
        <taxon>Xylanibacter</taxon>
    </lineage>
</organism>
<dbReference type="InterPro" id="IPR011004">
    <property type="entry name" value="Trimer_LpxA-like_sf"/>
</dbReference>
<keyword evidence="3" id="KW-0677">Repeat</keyword>
<dbReference type="GO" id="GO:0016746">
    <property type="term" value="F:acyltransferase activity"/>
    <property type="evidence" value="ECO:0007669"/>
    <property type="project" value="UniProtKB-KW"/>
</dbReference>
<dbReference type="Pfam" id="PF00132">
    <property type="entry name" value="Hexapep"/>
    <property type="match status" value="1"/>
</dbReference>
<proteinExistence type="inferred from homology"/>
<dbReference type="EMBL" id="JABKKF010000011">
    <property type="protein sequence ID" value="NPD92802.1"/>
    <property type="molecule type" value="Genomic_DNA"/>
</dbReference>
<dbReference type="InterPro" id="IPR018357">
    <property type="entry name" value="Hexapep_transf_CS"/>
</dbReference>
<reference evidence="5 6" key="1">
    <citation type="submission" date="2020-05" db="EMBL/GenBank/DDBJ databases">
        <title>Distinct polysaccharide utilization as determinants for interspecies competition between intestinal Prevotella spp.</title>
        <authorList>
            <person name="Galvez E.J.C."/>
            <person name="Iljazovic A."/>
            <person name="Strowig T."/>
        </authorList>
    </citation>
    <scope>NUCLEOTIDE SEQUENCE [LARGE SCALE GENOMIC DNA]</scope>
    <source>
        <strain evidence="5 6">PMUR</strain>
    </source>
</reference>
<protein>
    <submittedName>
        <fullName evidence="5">Acyltransferase</fullName>
    </submittedName>
</protein>
<keyword evidence="6" id="KW-1185">Reference proteome</keyword>
<evidence type="ECO:0000256" key="1">
    <source>
        <dbReference type="ARBA" id="ARBA00007274"/>
    </source>
</evidence>
<dbReference type="SUPFAM" id="SSF51161">
    <property type="entry name" value="Trimeric LpxA-like enzymes"/>
    <property type="match status" value="1"/>
</dbReference>
<gene>
    <name evidence="5" type="ORF">HPS56_10700</name>
</gene>
<keyword evidence="4 5" id="KW-0012">Acyltransferase</keyword>
<name>A0ABX2ARD0_9BACT</name>
<evidence type="ECO:0000313" key="5">
    <source>
        <dbReference type="EMBL" id="NPD92802.1"/>
    </source>
</evidence>
<accession>A0ABX2ARD0</accession>
<comment type="similarity">
    <text evidence="1">Belongs to the transferase hexapeptide repeat family.</text>
</comment>
<dbReference type="PANTHER" id="PTHR23416:SF23">
    <property type="entry name" value="ACETYLTRANSFERASE C18B11.09C-RELATED"/>
    <property type="match status" value="1"/>
</dbReference>
<evidence type="ECO:0000256" key="3">
    <source>
        <dbReference type="ARBA" id="ARBA00022737"/>
    </source>
</evidence>
<dbReference type="Proteomes" id="UP000714420">
    <property type="component" value="Unassembled WGS sequence"/>
</dbReference>
<comment type="caution">
    <text evidence="5">The sequence shown here is derived from an EMBL/GenBank/DDBJ whole genome shotgun (WGS) entry which is preliminary data.</text>
</comment>
<dbReference type="PANTHER" id="PTHR23416">
    <property type="entry name" value="SIALIC ACID SYNTHASE-RELATED"/>
    <property type="match status" value="1"/>
</dbReference>
<dbReference type="CDD" id="cd04647">
    <property type="entry name" value="LbH_MAT_like"/>
    <property type="match status" value="1"/>
</dbReference>
<evidence type="ECO:0000256" key="2">
    <source>
        <dbReference type="ARBA" id="ARBA00022679"/>
    </source>
</evidence>
<dbReference type="Gene3D" id="2.160.10.10">
    <property type="entry name" value="Hexapeptide repeat proteins"/>
    <property type="match status" value="1"/>
</dbReference>
<dbReference type="PROSITE" id="PS00101">
    <property type="entry name" value="HEXAPEP_TRANSFERASES"/>
    <property type="match status" value="1"/>
</dbReference>
<keyword evidence="2" id="KW-0808">Transferase</keyword>
<dbReference type="InterPro" id="IPR001451">
    <property type="entry name" value="Hexapep"/>
</dbReference>
<dbReference type="InterPro" id="IPR051159">
    <property type="entry name" value="Hexapeptide_acetyltransf"/>
</dbReference>
<sequence length="188" mass="20225">MCMHLSTLFTKIKFWTNNVSFGRNLESSGIPFVHLSLHASCDIGCNFTIGNWAVLNASGIKGKSKIEVRNNAHLKIGDNVGMTATTIMCFNKILIGDNVKLGVGVHIYDTDFHNIDPMKRLAGDNIQTVKTKPVVIGNNVFIGAYSIILKGVTIGENSVIGAGAVVTKSIPANEIWAGNPAKCVKILK</sequence>
<evidence type="ECO:0000256" key="4">
    <source>
        <dbReference type="ARBA" id="ARBA00023315"/>
    </source>
</evidence>
<evidence type="ECO:0000313" key="6">
    <source>
        <dbReference type="Proteomes" id="UP000714420"/>
    </source>
</evidence>